<dbReference type="GO" id="GO:0000981">
    <property type="term" value="F:DNA-binding transcription factor activity, RNA polymerase II-specific"/>
    <property type="evidence" value="ECO:0007669"/>
    <property type="project" value="TreeGrafter"/>
</dbReference>
<dbReference type="InterPro" id="IPR050283">
    <property type="entry name" value="E-box_TF_Regulators"/>
</dbReference>
<dbReference type="GO" id="GO:0000977">
    <property type="term" value="F:RNA polymerase II transcription regulatory region sequence-specific DNA binding"/>
    <property type="evidence" value="ECO:0007669"/>
    <property type="project" value="TreeGrafter"/>
</dbReference>
<evidence type="ECO:0000313" key="4">
    <source>
        <dbReference type="Proteomes" id="UP000483820"/>
    </source>
</evidence>
<gene>
    <name evidence="3" type="ORF">GCK72_015332</name>
</gene>
<dbReference type="SMART" id="SM00353">
    <property type="entry name" value="HLH"/>
    <property type="match status" value="1"/>
</dbReference>
<dbReference type="GeneID" id="9804512"/>
<dbReference type="SUPFAM" id="SSF47459">
    <property type="entry name" value="HLH, helix-loop-helix DNA-binding domain"/>
    <property type="match status" value="1"/>
</dbReference>
<reference evidence="3 4" key="1">
    <citation type="submission" date="2019-12" db="EMBL/GenBank/DDBJ databases">
        <title>Chromosome-level assembly of the Caenorhabditis remanei genome.</title>
        <authorList>
            <person name="Teterina A.A."/>
            <person name="Willis J.H."/>
            <person name="Phillips P.C."/>
        </authorList>
    </citation>
    <scope>NUCLEOTIDE SEQUENCE [LARGE SCALE GENOMIC DNA]</scope>
    <source>
        <strain evidence="3 4">PX506</strain>
        <tissue evidence="3">Whole organism</tissue>
    </source>
</reference>
<protein>
    <recommendedName>
        <fullName evidence="2">BHLH domain-containing protein</fullName>
    </recommendedName>
</protein>
<proteinExistence type="predicted"/>
<evidence type="ECO:0000256" key="1">
    <source>
        <dbReference type="SAM" id="MobiDB-lite"/>
    </source>
</evidence>
<name>A0A6A5GWZ6_CAERE</name>
<dbReference type="Gene3D" id="4.10.280.10">
    <property type="entry name" value="Helix-loop-helix DNA-binding domain"/>
    <property type="match status" value="1"/>
</dbReference>
<dbReference type="GO" id="GO:0032502">
    <property type="term" value="P:developmental process"/>
    <property type="evidence" value="ECO:0007669"/>
    <property type="project" value="TreeGrafter"/>
</dbReference>
<accession>A0A6A5GWZ6</accession>
<comment type="caution">
    <text evidence="3">The sequence shown here is derived from an EMBL/GenBank/DDBJ whole genome shotgun (WGS) entry which is preliminary data.</text>
</comment>
<dbReference type="PANTHER" id="PTHR23349">
    <property type="entry name" value="BASIC HELIX-LOOP-HELIX TRANSCRIPTION FACTOR, TWIST"/>
    <property type="match status" value="1"/>
</dbReference>
<sequence>MARKMPKPDPERRSRANMRERQRVSEMNGMFEVLIGLLPPSLFKNKLSRAQVLREAASYINRLTKHLQSPITVENDALVKFPHIFREDRKQSNDGHRRPLKLKEGGGVTAFISRHDLPSDPVPVYRPTPVLPQSNVYFAYF</sequence>
<dbReference type="CTD" id="9804512"/>
<dbReference type="InterPro" id="IPR011598">
    <property type="entry name" value="bHLH_dom"/>
</dbReference>
<dbReference type="RefSeq" id="XP_053585560.1">
    <property type="nucleotide sequence ID" value="XM_053730788.1"/>
</dbReference>
<dbReference type="Proteomes" id="UP000483820">
    <property type="component" value="Chromosome IV"/>
</dbReference>
<dbReference type="PANTHER" id="PTHR23349:SF63">
    <property type="entry name" value="FER3-LIKE PROTEIN"/>
    <property type="match status" value="1"/>
</dbReference>
<feature type="region of interest" description="Disordered" evidence="1">
    <location>
        <begin position="1"/>
        <end position="23"/>
    </location>
</feature>
<dbReference type="KEGG" id="crq:GCK72_015332"/>
<feature type="domain" description="BHLH" evidence="2">
    <location>
        <begin position="11"/>
        <end position="63"/>
    </location>
</feature>
<dbReference type="PROSITE" id="PS50888">
    <property type="entry name" value="BHLH"/>
    <property type="match status" value="1"/>
</dbReference>
<dbReference type="AlphaFoldDB" id="A0A6A5GWZ6"/>
<organism evidence="3 4">
    <name type="scientific">Caenorhabditis remanei</name>
    <name type="common">Caenorhabditis vulgaris</name>
    <dbReference type="NCBI Taxonomy" id="31234"/>
    <lineage>
        <taxon>Eukaryota</taxon>
        <taxon>Metazoa</taxon>
        <taxon>Ecdysozoa</taxon>
        <taxon>Nematoda</taxon>
        <taxon>Chromadorea</taxon>
        <taxon>Rhabditida</taxon>
        <taxon>Rhabditina</taxon>
        <taxon>Rhabditomorpha</taxon>
        <taxon>Rhabditoidea</taxon>
        <taxon>Rhabditidae</taxon>
        <taxon>Peloderinae</taxon>
        <taxon>Caenorhabditis</taxon>
    </lineage>
</organism>
<dbReference type="InterPro" id="IPR036638">
    <property type="entry name" value="HLH_DNA-bd_sf"/>
</dbReference>
<dbReference type="GO" id="GO:0046983">
    <property type="term" value="F:protein dimerization activity"/>
    <property type="evidence" value="ECO:0007669"/>
    <property type="project" value="InterPro"/>
</dbReference>
<dbReference type="EMBL" id="WUAV01000004">
    <property type="protein sequence ID" value="KAF1758872.1"/>
    <property type="molecule type" value="Genomic_DNA"/>
</dbReference>
<evidence type="ECO:0000313" key="3">
    <source>
        <dbReference type="EMBL" id="KAF1758872.1"/>
    </source>
</evidence>
<dbReference type="Pfam" id="PF00010">
    <property type="entry name" value="HLH"/>
    <property type="match status" value="1"/>
</dbReference>
<evidence type="ECO:0000259" key="2">
    <source>
        <dbReference type="PROSITE" id="PS50888"/>
    </source>
</evidence>